<dbReference type="GO" id="GO:0016747">
    <property type="term" value="F:acyltransferase activity, transferring groups other than amino-acyl groups"/>
    <property type="evidence" value="ECO:0007669"/>
    <property type="project" value="InterPro"/>
</dbReference>
<dbReference type="STRING" id="1118202.SAMN05443429_101462"/>
<dbReference type="EMBL" id="FQYI01000001">
    <property type="protein sequence ID" value="SHI41472.1"/>
    <property type="molecule type" value="Genomic_DNA"/>
</dbReference>
<dbReference type="Pfam" id="PF01757">
    <property type="entry name" value="Acyl_transf_3"/>
    <property type="match status" value="1"/>
</dbReference>
<keyword evidence="1" id="KW-0812">Transmembrane</keyword>
<keyword evidence="4" id="KW-1185">Reference proteome</keyword>
<feature type="transmembrane region" description="Helical" evidence="1">
    <location>
        <begin position="30"/>
        <end position="51"/>
    </location>
</feature>
<keyword evidence="1" id="KW-1133">Transmembrane helix</keyword>
<proteinExistence type="predicted"/>
<gene>
    <name evidence="3" type="ORF">SAMN05443429_101462</name>
</gene>
<sequence length="78" mass="8837">MKFRADIQGLRAIAFLSVFIFHLNKAWLPGGFLGVDIFFVISGYLITTITISDMDRGRFTFGIFLKKGSSGSRRHTMF</sequence>
<dbReference type="GO" id="GO:0009103">
    <property type="term" value="P:lipopolysaccharide biosynthetic process"/>
    <property type="evidence" value="ECO:0007669"/>
    <property type="project" value="TreeGrafter"/>
</dbReference>
<dbReference type="PANTHER" id="PTHR23028:SF53">
    <property type="entry name" value="ACYL_TRANSF_3 DOMAIN-CONTAINING PROTEIN"/>
    <property type="match status" value="1"/>
</dbReference>
<dbReference type="OrthoDB" id="290051at2"/>
<organism evidence="3 4">
    <name type="scientific">Cruoricaptor ignavus</name>
    <dbReference type="NCBI Taxonomy" id="1118202"/>
    <lineage>
        <taxon>Bacteria</taxon>
        <taxon>Pseudomonadati</taxon>
        <taxon>Bacteroidota</taxon>
        <taxon>Flavobacteriia</taxon>
        <taxon>Flavobacteriales</taxon>
        <taxon>Weeksellaceae</taxon>
        <taxon>Cruoricaptor</taxon>
    </lineage>
</organism>
<dbReference type="InterPro" id="IPR002656">
    <property type="entry name" value="Acyl_transf_3_dom"/>
</dbReference>
<evidence type="ECO:0000313" key="4">
    <source>
        <dbReference type="Proteomes" id="UP000184335"/>
    </source>
</evidence>
<dbReference type="InterPro" id="IPR050879">
    <property type="entry name" value="Acyltransferase_3"/>
</dbReference>
<evidence type="ECO:0000256" key="1">
    <source>
        <dbReference type="SAM" id="Phobius"/>
    </source>
</evidence>
<dbReference type="Proteomes" id="UP000184335">
    <property type="component" value="Unassembled WGS sequence"/>
</dbReference>
<keyword evidence="1" id="KW-0472">Membrane</keyword>
<accession>A0A1M6AYD0</accession>
<dbReference type="GO" id="GO:0016020">
    <property type="term" value="C:membrane"/>
    <property type="evidence" value="ECO:0007669"/>
    <property type="project" value="TreeGrafter"/>
</dbReference>
<dbReference type="PANTHER" id="PTHR23028">
    <property type="entry name" value="ACETYLTRANSFERASE"/>
    <property type="match status" value="1"/>
</dbReference>
<protein>
    <recommendedName>
        <fullName evidence="2">Acyltransferase 3 domain-containing protein</fullName>
    </recommendedName>
</protein>
<name>A0A1M6AYD0_9FLAO</name>
<reference evidence="3 4" key="1">
    <citation type="submission" date="2016-11" db="EMBL/GenBank/DDBJ databases">
        <authorList>
            <person name="Jaros S."/>
            <person name="Januszkiewicz K."/>
            <person name="Wedrychowicz H."/>
        </authorList>
    </citation>
    <scope>NUCLEOTIDE SEQUENCE [LARGE SCALE GENOMIC DNA]</scope>
    <source>
        <strain evidence="3 4">DSM 25479</strain>
    </source>
</reference>
<feature type="domain" description="Acyltransferase 3" evidence="2">
    <location>
        <begin position="5"/>
        <end position="66"/>
    </location>
</feature>
<evidence type="ECO:0000259" key="2">
    <source>
        <dbReference type="Pfam" id="PF01757"/>
    </source>
</evidence>
<feature type="transmembrane region" description="Helical" evidence="1">
    <location>
        <begin position="7"/>
        <end position="24"/>
    </location>
</feature>
<dbReference type="AlphaFoldDB" id="A0A1M6AYD0"/>
<evidence type="ECO:0000313" key="3">
    <source>
        <dbReference type="EMBL" id="SHI41472.1"/>
    </source>
</evidence>